<evidence type="ECO:0000313" key="4">
    <source>
        <dbReference type="EMBL" id="NKX53539.1"/>
    </source>
</evidence>
<evidence type="ECO:0000256" key="2">
    <source>
        <dbReference type="ARBA" id="ARBA00023315"/>
    </source>
</evidence>
<reference evidence="4 5" key="1">
    <citation type="submission" date="2020-04" db="EMBL/GenBank/DDBJ databases">
        <title>Arthrobacter sp. nov.</title>
        <authorList>
            <person name="Liu S."/>
        </authorList>
    </citation>
    <scope>NUCLEOTIDE SEQUENCE [LARGE SCALE GENOMIC DNA]</scope>
    <source>
        <strain evidence="4 5">E918</strain>
    </source>
</reference>
<feature type="domain" description="N-acetyltransferase" evidence="3">
    <location>
        <begin position="6"/>
        <end position="191"/>
    </location>
</feature>
<dbReference type="PROSITE" id="PS51186">
    <property type="entry name" value="GNAT"/>
    <property type="match status" value="1"/>
</dbReference>
<evidence type="ECO:0000259" key="3">
    <source>
        <dbReference type="PROSITE" id="PS51186"/>
    </source>
</evidence>
<dbReference type="GO" id="GO:0016747">
    <property type="term" value="F:acyltransferase activity, transferring groups other than amino-acyl groups"/>
    <property type="evidence" value="ECO:0007669"/>
    <property type="project" value="InterPro"/>
</dbReference>
<name>A0A7X6HAL2_9MICC</name>
<dbReference type="InterPro" id="IPR050832">
    <property type="entry name" value="Bact_Acetyltransf"/>
</dbReference>
<dbReference type="Proteomes" id="UP000544090">
    <property type="component" value="Unassembled WGS sequence"/>
</dbReference>
<dbReference type="InterPro" id="IPR000182">
    <property type="entry name" value="GNAT_dom"/>
</dbReference>
<protein>
    <submittedName>
        <fullName evidence="4">GNAT family N-acetyltransferase</fullName>
    </submittedName>
</protein>
<evidence type="ECO:0000313" key="5">
    <source>
        <dbReference type="Proteomes" id="UP000544090"/>
    </source>
</evidence>
<comment type="caution">
    <text evidence="4">The sequence shown here is derived from an EMBL/GenBank/DDBJ whole genome shotgun (WGS) entry which is preliminary data.</text>
</comment>
<organism evidence="4 5">
    <name type="scientific">Arthrobacter mobilis</name>
    <dbReference type="NCBI Taxonomy" id="2724944"/>
    <lineage>
        <taxon>Bacteria</taxon>
        <taxon>Bacillati</taxon>
        <taxon>Actinomycetota</taxon>
        <taxon>Actinomycetes</taxon>
        <taxon>Micrococcales</taxon>
        <taxon>Micrococcaceae</taxon>
        <taxon>Arthrobacter</taxon>
    </lineage>
</organism>
<keyword evidence="2" id="KW-0012">Acyltransferase</keyword>
<dbReference type="CDD" id="cd04301">
    <property type="entry name" value="NAT_SF"/>
    <property type="match status" value="1"/>
</dbReference>
<gene>
    <name evidence="4" type="ORF">HGG74_03090</name>
</gene>
<dbReference type="RefSeq" id="WP_168484875.1">
    <property type="nucleotide sequence ID" value="NZ_JAAZSQ010000002.1"/>
</dbReference>
<dbReference type="SUPFAM" id="SSF55729">
    <property type="entry name" value="Acyl-CoA N-acyltransferases (Nat)"/>
    <property type="match status" value="1"/>
</dbReference>
<proteinExistence type="predicted"/>
<dbReference type="AlphaFoldDB" id="A0A7X6HAL2"/>
<accession>A0A7X6HAL2</accession>
<dbReference type="EMBL" id="JAAZSQ010000002">
    <property type="protein sequence ID" value="NKX53539.1"/>
    <property type="molecule type" value="Genomic_DNA"/>
</dbReference>
<keyword evidence="5" id="KW-1185">Reference proteome</keyword>
<sequence>MDTEPVTIRPLAVPASLDSRGGADFIASARLANLVARLLWGSNDHRSGPAVQLEQARSADQETRLWSAQQGSRLVGRADLSLPLADNLHLAEITVMVHPACRRQGIGRRLLQTAEGAARAAGRTVLLSWSGHPAGFDPEGPGTVRARTGIGALPAAAPAVAFARACGYQLEQMERFSMLDLAAGTGRVPALAEGAAARAGPEYRLAGWEDRCPDEYLDEYARLRRRMSTEVPLGGLDYRPEA</sequence>
<keyword evidence="1 4" id="KW-0808">Transferase</keyword>
<evidence type="ECO:0000256" key="1">
    <source>
        <dbReference type="ARBA" id="ARBA00022679"/>
    </source>
</evidence>
<dbReference type="PANTHER" id="PTHR43877">
    <property type="entry name" value="AMINOALKYLPHOSPHONATE N-ACETYLTRANSFERASE-RELATED-RELATED"/>
    <property type="match status" value="1"/>
</dbReference>
<dbReference type="Gene3D" id="3.40.630.30">
    <property type="match status" value="1"/>
</dbReference>
<dbReference type="InterPro" id="IPR016181">
    <property type="entry name" value="Acyl_CoA_acyltransferase"/>
</dbReference>
<dbReference type="Pfam" id="PF00583">
    <property type="entry name" value="Acetyltransf_1"/>
    <property type="match status" value="1"/>
</dbReference>